<sequence>MQRREWMAGAAALLSGVTVGLPAVGQAQAQPRTPGGFPSRPIVLICPWPAGGSSDAVMRAFGDSLSRQLGVPVVVENRPGAGGTLGASAMVTAKPDGYTITQLPLGVYRLPHMQKMPFDPIRDLQHVVGLTGYTFGIVCTPDAPFRSLQEMVAWARSRPGQLTYGHTGTGTTPHLAFEEFAHKAGFTTQDVPYKGSAEILQAILGGHVPVMCGTMEFVPHVRAGKLRLLATLGRDRNKAFPEVPTVRESGWETVSESPFGIGAPRGTDPAVVRVLHDAFHRTLDDPKVLETLERYYQPVIYMSTDAYTRYASRTFEAERATVIRMGLAGKG</sequence>
<evidence type="ECO:0000313" key="3">
    <source>
        <dbReference type="EMBL" id="MBB3193378.1"/>
    </source>
</evidence>
<dbReference type="RefSeq" id="WP_088449027.1">
    <property type="nucleotide sequence ID" value="NZ_JACHXO010000001.1"/>
</dbReference>
<gene>
    <name evidence="3" type="ORF">FHS28_000743</name>
</gene>
<protein>
    <submittedName>
        <fullName evidence="3">Tripartite-type tricarboxylate transporter receptor subunit TctC</fullName>
    </submittedName>
</protein>
<dbReference type="PIRSF" id="PIRSF017082">
    <property type="entry name" value="YflP"/>
    <property type="match status" value="1"/>
</dbReference>
<feature type="chain" id="PRO_5047091025" evidence="2">
    <location>
        <begin position="30"/>
        <end position="331"/>
    </location>
</feature>
<dbReference type="Proteomes" id="UP000574369">
    <property type="component" value="Unassembled WGS sequence"/>
</dbReference>
<accession>A0ABR6GQD1</accession>
<evidence type="ECO:0000256" key="1">
    <source>
        <dbReference type="ARBA" id="ARBA00006987"/>
    </source>
</evidence>
<comment type="caution">
    <text evidence="3">The sequence shown here is derived from an EMBL/GenBank/DDBJ whole genome shotgun (WGS) entry which is preliminary data.</text>
</comment>
<dbReference type="InterPro" id="IPR042100">
    <property type="entry name" value="Bug_dom1"/>
</dbReference>
<keyword evidence="4" id="KW-1185">Reference proteome</keyword>
<dbReference type="InterPro" id="IPR005064">
    <property type="entry name" value="BUG"/>
</dbReference>
<dbReference type="SUPFAM" id="SSF53850">
    <property type="entry name" value="Periplasmic binding protein-like II"/>
    <property type="match status" value="1"/>
</dbReference>
<dbReference type="PANTHER" id="PTHR42928">
    <property type="entry name" value="TRICARBOXYLATE-BINDING PROTEIN"/>
    <property type="match status" value="1"/>
</dbReference>
<dbReference type="Gene3D" id="3.40.190.10">
    <property type="entry name" value="Periplasmic binding protein-like II"/>
    <property type="match status" value="1"/>
</dbReference>
<evidence type="ECO:0000313" key="4">
    <source>
        <dbReference type="Proteomes" id="UP000574369"/>
    </source>
</evidence>
<feature type="signal peptide" evidence="2">
    <location>
        <begin position="1"/>
        <end position="29"/>
    </location>
</feature>
<organism evidence="3 4">
    <name type="scientific">Roseateles terrae</name>
    <dbReference type="NCBI Taxonomy" id="431060"/>
    <lineage>
        <taxon>Bacteria</taxon>
        <taxon>Pseudomonadati</taxon>
        <taxon>Pseudomonadota</taxon>
        <taxon>Betaproteobacteria</taxon>
        <taxon>Burkholderiales</taxon>
        <taxon>Sphaerotilaceae</taxon>
        <taxon>Roseateles</taxon>
    </lineage>
</organism>
<proteinExistence type="inferred from homology"/>
<dbReference type="EMBL" id="JACHXO010000001">
    <property type="protein sequence ID" value="MBB3193378.1"/>
    <property type="molecule type" value="Genomic_DNA"/>
</dbReference>
<dbReference type="Pfam" id="PF03401">
    <property type="entry name" value="TctC"/>
    <property type="match status" value="1"/>
</dbReference>
<evidence type="ECO:0000256" key="2">
    <source>
        <dbReference type="SAM" id="SignalP"/>
    </source>
</evidence>
<comment type="similarity">
    <text evidence="1">Belongs to the UPF0065 (bug) family.</text>
</comment>
<dbReference type="Gene3D" id="3.40.190.150">
    <property type="entry name" value="Bordetella uptake gene, domain 1"/>
    <property type="match status" value="1"/>
</dbReference>
<keyword evidence="2" id="KW-0732">Signal</keyword>
<dbReference type="PANTHER" id="PTHR42928:SF5">
    <property type="entry name" value="BLR1237 PROTEIN"/>
    <property type="match status" value="1"/>
</dbReference>
<reference evidence="3 4" key="1">
    <citation type="submission" date="2020-08" db="EMBL/GenBank/DDBJ databases">
        <title>Genomic Encyclopedia of Type Strains, Phase III (KMG-III): the genomes of soil and plant-associated and newly described type strains.</title>
        <authorList>
            <person name="Whitman W."/>
        </authorList>
    </citation>
    <scope>NUCLEOTIDE SEQUENCE [LARGE SCALE GENOMIC DNA]</scope>
    <source>
        <strain evidence="3 4">CECT 7247</strain>
    </source>
</reference>
<dbReference type="CDD" id="cd07012">
    <property type="entry name" value="PBP2_Bug_TTT"/>
    <property type="match status" value="1"/>
</dbReference>
<keyword evidence="3" id="KW-0675">Receptor</keyword>
<name>A0ABR6GQD1_9BURK</name>